<keyword evidence="3" id="KW-1185">Reference proteome</keyword>
<dbReference type="AlphaFoldDB" id="A0A5D4GS63"/>
<dbReference type="Proteomes" id="UP000322362">
    <property type="component" value="Unassembled WGS sequence"/>
</dbReference>
<evidence type="ECO:0000313" key="2">
    <source>
        <dbReference type="EMBL" id="TYR30783.1"/>
    </source>
</evidence>
<dbReference type="RefSeq" id="WP_222867858.1">
    <property type="nucleotide sequence ID" value="NZ_VTAV01000039.1"/>
</dbReference>
<organism evidence="2 3">
    <name type="scientific">Sphingobacterium phlebotomi</name>
    <dbReference type="NCBI Taxonomy" id="2605433"/>
    <lineage>
        <taxon>Bacteria</taxon>
        <taxon>Pseudomonadati</taxon>
        <taxon>Bacteroidota</taxon>
        <taxon>Sphingobacteriia</taxon>
        <taxon>Sphingobacteriales</taxon>
        <taxon>Sphingobacteriaceae</taxon>
        <taxon>Sphingobacterium</taxon>
    </lineage>
</organism>
<sequence length="176" mass="18926">GSGGGGMPIYTPPPASNDVEADDLPTLCFDALWNSYPENGPDGNPAHPSGDDYANQCAIRVGSAMQEVYDIDFSSYGEEYDDPLSSEGYPIRATNLKNYIVDDFESKGMGSSIKTFTSEDDFLNSDSYGQTGFIFMRGGGANHIDMYNAGQIGSLWLNNPTEIVFIPVSNAGCQSE</sequence>
<evidence type="ECO:0000313" key="3">
    <source>
        <dbReference type="Proteomes" id="UP000322362"/>
    </source>
</evidence>
<dbReference type="EMBL" id="VTAV01000039">
    <property type="protein sequence ID" value="TYR30783.1"/>
    <property type="molecule type" value="Genomic_DNA"/>
</dbReference>
<reference evidence="2 3" key="1">
    <citation type="submission" date="2019-08" db="EMBL/GenBank/DDBJ databases">
        <title>Phlebobacter frassis gen. nov. sp. nov., a new member of family Sphingobacteriaceae isolated from sand fly rearing media.</title>
        <authorList>
            <person name="Kakumanu M.L."/>
            <person name="Marayati B.F."/>
            <person name="Wada-Katsumata A."/>
            <person name="Wasserberg G."/>
            <person name="Schal C."/>
            <person name="Apperson C.S."/>
            <person name="Ponnusamy L."/>
        </authorList>
    </citation>
    <scope>NUCLEOTIDE SEQUENCE [LARGE SCALE GENOMIC DNA]</scope>
    <source>
        <strain evidence="2 3">SSI9</strain>
    </source>
</reference>
<feature type="region of interest" description="Disordered" evidence="1">
    <location>
        <begin position="1"/>
        <end position="21"/>
    </location>
</feature>
<feature type="non-terminal residue" evidence="2">
    <location>
        <position position="1"/>
    </location>
</feature>
<dbReference type="InterPro" id="IPR025562">
    <property type="entry name" value="Tae4"/>
</dbReference>
<dbReference type="Pfam" id="PF14113">
    <property type="entry name" value="Tae4"/>
    <property type="match status" value="1"/>
</dbReference>
<protein>
    <submittedName>
        <fullName evidence="2">Uncharacterized protein</fullName>
    </submittedName>
</protein>
<comment type="caution">
    <text evidence="2">The sequence shown here is derived from an EMBL/GenBank/DDBJ whole genome shotgun (WGS) entry which is preliminary data.</text>
</comment>
<name>A0A5D4GS63_9SPHI</name>
<evidence type="ECO:0000256" key="1">
    <source>
        <dbReference type="SAM" id="MobiDB-lite"/>
    </source>
</evidence>
<gene>
    <name evidence="2" type="ORF">FXV77_21845</name>
</gene>
<accession>A0A5D4GS63</accession>
<proteinExistence type="predicted"/>